<keyword evidence="9" id="KW-1185">Reference proteome</keyword>
<dbReference type="Proteomes" id="UP001216674">
    <property type="component" value="Unassembled WGS sequence"/>
</dbReference>
<dbReference type="GO" id="GO:0008800">
    <property type="term" value="F:beta-lactamase activity"/>
    <property type="evidence" value="ECO:0007669"/>
    <property type="project" value="UniProtKB-EC"/>
</dbReference>
<dbReference type="Pfam" id="PF00905">
    <property type="entry name" value="Transpeptidase"/>
    <property type="match status" value="1"/>
</dbReference>
<dbReference type="InterPro" id="IPR002137">
    <property type="entry name" value="Beta-lactam_class-D_AS"/>
</dbReference>
<evidence type="ECO:0000313" key="9">
    <source>
        <dbReference type="Proteomes" id="UP001216674"/>
    </source>
</evidence>
<accession>A0ABT6AIT5</accession>
<organism evidence="8 9">
    <name type="scientific">Cupriavidus basilensis</name>
    <dbReference type="NCBI Taxonomy" id="68895"/>
    <lineage>
        <taxon>Bacteria</taxon>
        <taxon>Pseudomonadati</taxon>
        <taxon>Pseudomonadota</taxon>
        <taxon>Betaproteobacteria</taxon>
        <taxon>Burkholderiales</taxon>
        <taxon>Burkholderiaceae</taxon>
        <taxon>Cupriavidus</taxon>
    </lineage>
</organism>
<gene>
    <name evidence="8" type="primary">blaOXA</name>
    <name evidence="8" type="ORF">P3W85_06080</name>
</gene>
<name>A0ABT6AIT5_9BURK</name>
<evidence type="ECO:0000256" key="3">
    <source>
        <dbReference type="ARBA" id="ARBA00022729"/>
    </source>
</evidence>
<dbReference type="InterPro" id="IPR012338">
    <property type="entry name" value="Beta-lactam/transpept-like"/>
</dbReference>
<evidence type="ECO:0000313" key="8">
    <source>
        <dbReference type="EMBL" id="MDF3832514.1"/>
    </source>
</evidence>
<comment type="catalytic activity">
    <reaction evidence="6">
        <text>a beta-lactam + H2O = a substituted beta-amino acid</text>
        <dbReference type="Rhea" id="RHEA:20401"/>
        <dbReference type="ChEBI" id="CHEBI:15377"/>
        <dbReference type="ChEBI" id="CHEBI:35627"/>
        <dbReference type="ChEBI" id="CHEBI:140347"/>
        <dbReference type="EC" id="3.5.2.6"/>
    </reaction>
</comment>
<feature type="domain" description="Penicillin-binding protein transpeptidase" evidence="7">
    <location>
        <begin position="13"/>
        <end position="227"/>
    </location>
</feature>
<dbReference type="SUPFAM" id="SSF56601">
    <property type="entry name" value="beta-lactamase/transpeptidase-like"/>
    <property type="match status" value="1"/>
</dbReference>
<evidence type="ECO:0000256" key="1">
    <source>
        <dbReference type="ARBA" id="ARBA00007898"/>
    </source>
</evidence>
<reference evidence="8 9" key="1">
    <citation type="submission" date="2023-03" db="EMBL/GenBank/DDBJ databases">
        <title>Draft assemblies of triclosan tolerant bacteria isolated from returned activated sludge.</title>
        <authorList>
            <person name="Van Hamelsveld S."/>
        </authorList>
    </citation>
    <scope>NUCLEOTIDE SEQUENCE [LARGE SCALE GENOMIC DNA]</scope>
    <source>
        <strain evidence="8 9">GW210010_S58</strain>
    </source>
</reference>
<proteinExistence type="inferred from homology"/>
<comment type="similarity">
    <text evidence="1 6">Belongs to the class-D beta-lactamase family.</text>
</comment>
<dbReference type="EC" id="3.5.2.6" evidence="2 6"/>
<dbReference type="InterPro" id="IPR050515">
    <property type="entry name" value="Beta-lactam/transpept"/>
</dbReference>
<keyword evidence="5 6" id="KW-0046">Antibiotic resistance</keyword>
<protein>
    <recommendedName>
        <fullName evidence="2 6">Beta-lactamase</fullName>
        <ecNumber evidence="2 6">3.5.2.6</ecNumber>
    </recommendedName>
</protein>
<sequence>MLADAASGKLLKQEGACGKRVTAASTFKVPISLMGFDSGLLVDEHAPALPFRDAYRESDPAKRVTTDPQGWMKNSVVWYSQQLTQRLGEARFRHYVSEFQYGNGDVSGDPGKHNGLTRAWLGSSLKISPLEQIAFLEKVVNRKLPVSAHAYDMTGRITAIGMLPNGWAVHGKTGTGAPTLANGSGDWSRSYGWFVGWAEKDGRNVVFARLIQDERKESTYAGPRAREAFLKALPGMLDSL</sequence>
<keyword evidence="4 6" id="KW-0378">Hydrolase</keyword>
<dbReference type="PANTHER" id="PTHR30627">
    <property type="entry name" value="PEPTIDOGLYCAN D,D-TRANSPEPTIDASE"/>
    <property type="match status" value="1"/>
</dbReference>
<dbReference type="NCBIfam" id="NF000270">
    <property type="entry name" value="bla_class_D_alt"/>
    <property type="match status" value="1"/>
</dbReference>
<evidence type="ECO:0000256" key="6">
    <source>
        <dbReference type="RuleBase" id="RU361140"/>
    </source>
</evidence>
<evidence type="ECO:0000256" key="5">
    <source>
        <dbReference type="ARBA" id="ARBA00023251"/>
    </source>
</evidence>
<evidence type="ECO:0000256" key="4">
    <source>
        <dbReference type="ARBA" id="ARBA00022801"/>
    </source>
</evidence>
<comment type="caution">
    <text evidence="8">The sequence shown here is derived from an EMBL/GenBank/DDBJ whole genome shotgun (WGS) entry which is preliminary data.</text>
</comment>
<keyword evidence="3" id="KW-0732">Signal</keyword>
<evidence type="ECO:0000256" key="2">
    <source>
        <dbReference type="ARBA" id="ARBA00012865"/>
    </source>
</evidence>
<dbReference type="Gene3D" id="3.40.710.10">
    <property type="entry name" value="DD-peptidase/beta-lactamase superfamily"/>
    <property type="match status" value="1"/>
</dbReference>
<dbReference type="PROSITE" id="PS00337">
    <property type="entry name" value="BETA_LACTAMASE_D"/>
    <property type="match status" value="1"/>
</dbReference>
<dbReference type="InterPro" id="IPR001460">
    <property type="entry name" value="PCN-bd_Tpept"/>
</dbReference>
<dbReference type="EMBL" id="JARJLM010000103">
    <property type="protein sequence ID" value="MDF3832514.1"/>
    <property type="molecule type" value="Genomic_DNA"/>
</dbReference>
<evidence type="ECO:0000259" key="7">
    <source>
        <dbReference type="Pfam" id="PF00905"/>
    </source>
</evidence>